<feature type="compositionally biased region" description="Basic and acidic residues" evidence="8">
    <location>
        <begin position="157"/>
        <end position="197"/>
    </location>
</feature>
<dbReference type="GO" id="GO:0071011">
    <property type="term" value="C:precatalytic spliceosome"/>
    <property type="evidence" value="ECO:0007669"/>
    <property type="project" value="TreeGrafter"/>
</dbReference>
<evidence type="ECO:0000256" key="8">
    <source>
        <dbReference type="SAM" id="MobiDB-lite"/>
    </source>
</evidence>
<dbReference type="AlphaFoldDB" id="A0A9P4NV94"/>
<keyword evidence="5" id="KW-0507">mRNA processing</keyword>
<feature type="compositionally biased region" description="Basic and acidic residues" evidence="8">
    <location>
        <begin position="112"/>
        <end position="130"/>
    </location>
</feature>
<accession>A0A9P4NV94</accession>
<reference evidence="10" key="1">
    <citation type="journal article" date="2020" name="Stud. Mycol.">
        <title>101 Dothideomycetes genomes: a test case for predicting lifestyles and emergence of pathogens.</title>
        <authorList>
            <person name="Haridas S."/>
            <person name="Albert R."/>
            <person name="Binder M."/>
            <person name="Bloem J."/>
            <person name="Labutti K."/>
            <person name="Salamov A."/>
            <person name="Andreopoulos B."/>
            <person name="Baker S."/>
            <person name="Barry K."/>
            <person name="Bills G."/>
            <person name="Bluhm B."/>
            <person name="Cannon C."/>
            <person name="Castanera R."/>
            <person name="Culley D."/>
            <person name="Daum C."/>
            <person name="Ezra D."/>
            <person name="Gonzalez J."/>
            <person name="Henrissat B."/>
            <person name="Kuo A."/>
            <person name="Liang C."/>
            <person name="Lipzen A."/>
            <person name="Lutzoni F."/>
            <person name="Magnuson J."/>
            <person name="Mondo S."/>
            <person name="Nolan M."/>
            <person name="Ohm R."/>
            <person name="Pangilinan J."/>
            <person name="Park H.-J."/>
            <person name="Ramirez L."/>
            <person name="Alfaro M."/>
            <person name="Sun H."/>
            <person name="Tritt A."/>
            <person name="Yoshinaga Y."/>
            <person name="Zwiers L.-H."/>
            <person name="Turgeon B."/>
            <person name="Goodwin S."/>
            <person name="Spatafora J."/>
            <person name="Crous P."/>
            <person name="Grigoriev I."/>
        </authorList>
    </citation>
    <scope>NUCLEOTIDE SEQUENCE</scope>
    <source>
        <strain evidence="10">CBS 130266</strain>
    </source>
</reference>
<dbReference type="EMBL" id="MU007027">
    <property type="protein sequence ID" value="KAF2432257.1"/>
    <property type="molecule type" value="Genomic_DNA"/>
</dbReference>
<evidence type="ECO:0000313" key="10">
    <source>
        <dbReference type="EMBL" id="KAF2432257.1"/>
    </source>
</evidence>
<evidence type="ECO:0000256" key="5">
    <source>
        <dbReference type="ARBA" id="ARBA00022664"/>
    </source>
</evidence>
<dbReference type="PANTHER" id="PTHR31077">
    <property type="entry name" value="U4/U6.U5 SMALL NUCLEAR RIBONUCLEOPROTEIN 27 KDA PROTEIN"/>
    <property type="match status" value="1"/>
</dbReference>
<comment type="function">
    <text evidence="1">May play a role in mRNA splicing.</text>
</comment>
<proteinExistence type="inferred from homology"/>
<dbReference type="Proteomes" id="UP000800235">
    <property type="component" value="Unassembled WGS sequence"/>
</dbReference>
<feature type="domain" description="U4/U6.U5 small nuclear ribonucleoprotein 27kDa protein" evidence="9">
    <location>
        <begin position="273"/>
        <end position="327"/>
    </location>
</feature>
<organism evidence="10 11">
    <name type="scientific">Tothia fuscella</name>
    <dbReference type="NCBI Taxonomy" id="1048955"/>
    <lineage>
        <taxon>Eukaryota</taxon>
        <taxon>Fungi</taxon>
        <taxon>Dikarya</taxon>
        <taxon>Ascomycota</taxon>
        <taxon>Pezizomycotina</taxon>
        <taxon>Dothideomycetes</taxon>
        <taxon>Pleosporomycetidae</taxon>
        <taxon>Venturiales</taxon>
        <taxon>Cylindrosympodiaceae</taxon>
        <taxon>Tothia</taxon>
    </lineage>
</organism>
<evidence type="ECO:0000256" key="1">
    <source>
        <dbReference type="ARBA" id="ARBA00003632"/>
    </source>
</evidence>
<keyword evidence="7" id="KW-0539">Nucleus</keyword>
<dbReference type="Pfam" id="PF08648">
    <property type="entry name" value="SNRNP27"/>
    <property type="match status" value="1"/>
</dbReference>
<name>A0A9P4NV94_9PEZI</name>
<keyword evidence="11" id="KW-1185">Reference proteome</keyword>
<comment type="caution">
    <text evidence="10">The sequence shown here is derived from an EMBL/GenBank/DDBJ whole genome shotgun (WGS) entry which is preliminary data.</text>
</comment>
<dbReference type="GO" id="GO:0008380">
    <property type="term" value="P:RNA splicing"/>
    <property type="evidence" value="ECO:0007669"/>
    <property type="project" value="UniProtKB-KW"/>
</dbReference>
<gene>
    <name evidence="10" type="ORF">EJ08DRAFT_648326</name>
</gene>
<feature type="compositionally biased region" description="Polar residues" evidence="8">
    <location>
        <begin position="38"/>
        <end position="54"/>
    </location>
</feature>
<evidence type="ECO:0000256" key="2">
    <source>
        <dbReference type="ARBA" id="ARBA00004123"/>
    </source>
</evidence>
<feature type="compositionally biased region" description="Pro residues" evidence="8">
    <location>
        <begin position="14"/>
        <end position="27"/>
    </location>
</feature>
<evidence type="ECO:0000256" key="4">
    <source>
        <dbReference type="ARBA" id="ARBA00011825"/>
    </source>
</evidence>
<dbReference type="GO" id="GO:0006397">
    <property type="term" value="P:mRNA processing"/>
    <property type="evidence" value="ECO:0007669"/>
    <property type="project" value="UniProtKB-KW"/>
</dbReference>
<evidence type="ECO:0000259" key="9">
    <source>
        <dbReference type="Pfam" id="PF08648"/>
    </source>
</evidence>
<feature type="compositionally biased region" description="Polar residues" evidence="8">
    <location>
        <begin position="237"/>
        <end position="252"/>
    </location>
</feature>
<comment type="similarity">
    <text evidence="3">Belongs to the SNUT3 family.</text>
</comment>
<evidence type="ECO:0000256" key="6">
    <source>
        <dbReference type="ARBA" id="ARBA00023187"/>
    </source>
</evidence>
<keyword evidence="6" id="KW-0508">mRNA splicing</keyword>
<protein>
    <recommendedName>
        <fullName evidence="9">U4/U6.U5 small nuclear ribonucleoprotein 27kDa protein domain-containing protein</fullName>
    </recommendedName>
</protein>
<feature type="region of interest" description="Disordered" evidence="8">
    <location>
        <begin position="1"/>
        <end position="255"/>
    </location>
</feature>
<dbReference type="InterPro" id="IPR013957">
    <property type="entry name" value="SNRNP27"/>
</dbReference>
<dbReference type="PANTHER" id="PTHR31077:SF1">
    <property type="entry name" value="U4_U6.U5 SMALL NUCLEAR RIBONUCLEOPROTEIN 27 KDA PROTEIN"/>
    <property type="match status" value="1"/>
</dbReference>
<evidence type="ECO:0000313" key="11">
    <source>
        <dbReference type="Proteomes" id="UP000800235"/>
    </source>
</evidence>
<comment type="subunit">
    <text evidence="4">Part of a tri-snRNP complex.</text>
</comment>
<dbReference type="OrthoDB" id="21368at2759"/>
<sequence>MRPVFSKSKGTPSQNPPETPPKAPPDAPGSTPKVAPTAPSSTSKVAPESSSSTPKVAPEAPLAAAKTESVAGYTAHQDRGFSRPPPTGPRVRPHTPRRGNQNSGHFIVNAMDRSRRDQADRGGRQGDNRGRGRGRGGRGAPRGTSGYHDIRQQNGRAESDRTDTRGGRRDEDRESGRDGRDRRSDNTDRRNNHERPRSSVGPPHQDQTRSRSPHRQNQPTDPNRRNRSPPTGPRNAPFSNARYQQPAASYTRFQPAKAAQPTIDWNVVQELPEDEKVSTVMGFGNFKTTKQTKVPGNEFNYGVYRAPKTTYRQYMNREGGFNRPLSPGK</sequence>
<evidence type="ECO:0000256" key="7">
    <source>
        <dbReference type="ARBA" id="ARBA00023242"/>
    </source>
</evidence>
<evidence type="ECO:0000256" key="3">
    <source>
        <dbReference type="ARBA" id="ARBA00008218"/>
    </source>
</evidence>
<comment type="subcellular location">
    <subcellularLocation>
        <location evidence="2">Nucleus</location>
    </subcellularLocation>
</comment>